<dbReference type="InterPro" id="IPR006966">
    <property type="entry name" value="Peroxin-3"/>
</dbReference>
<dbReference type="PANTHER" id="PTHR28080">
    <property type="entry name" value="PEROXISOMAL BIOGENESIS FACTOR 3"/>
    <property type="match status" value="1"/>
</dbReference>
<evidence type="ECO:0000313" key="2">
    <source>
        <dbReference type="EMBL" id="KIL66613.1"/>
    </source>
</evidence>
<feature type="region of interest" description="Disordered" evidence="1">
    <location>
        <begin position="423"/>
        <end position="483"/>
    </location>
</feature>
<reference evidence="2 3" key="1">
    <citation type="submission" date="2014-04" db="EMBL/GenBank/DDBJ databases">
        <title>Evolutionary Origins and Diversification of the Mycorrhizal Mutualists.</title>
        <authorList>
            <consortium name="DOE Joint Genome Institute"/>
            <consortium name="Mycorrhizal Genomics Consortium"/>
            <person name="Kohler A."/>
            <person name="Kuo A."/>
            <person name="Nagy L.G."/>
            <person name="Floudas D."/>
            <person name="Copeland A."/>
            <person name="Barry K.W."/>
            <person name="Cichocki N."/>
            <person name="Veneault-Fourrey C."/>
            <person name="LaButti K."/>
            <person name="Lindquist E.A."/>
            <person name="Lipzen A."/>
            <person name="Lundell T."/>
            <person name="Morin E."/>
            <person name="Murat C."/>
            <person name="Riley R."/>
            <person name="Ohm R."/>
            <person name="Sun H."/>
            <person name="Tunlid A."/>
            <person name="Henrissat B."/>
            <person name="Grigoriev I.V."/>
            <person name="Hibbett D.S."/>
            <person name="Martin F."/>
        </authorList>
    </citation>
    <scope>NUCLEOTIDE SEQUENCE [LARGE SCALE GENOMIC DNA]</scope>
    <source>
        <strain evidence="2 3">Koide BX008</strain>
    </source>
</reference>
<gene>
    <name evidence="2" type="ORF">M378DRAFT_74956</name>
</gene>
<accession>A0A0C2XCP5</accession>
<dbReference type="GO" id="GO:0045046">
    <property type="term" value="P:protein import into peroxisome membrane"/>
    <property type="evidence" value="ECO:0007669"/>
    <property type="project" value="TreeGrafter"/>
</dbReference>
<feature type="compositionally biased region" description="Low complexity" evidence="1">
    <location>
        <begin position="465"/>
        <end position="479"/>
    </location>
</feature>
<evidence type="ECO:0000313" key="3">
    <source>
        <dbReference type="Proteomes" id="UP000054549"/>
    </source>
</evidence>
<keyword evidence="3" id="KW-1185">Reference proteome</keyword>
<dbReference type="GO" id="GO:0005778">
    <property type="term" value="C:peroxisomal membrane"/>
    <property type="evidence" value="ECO:0007669"/>
    <property type="project" value="InterPro"/>
</dbReference>
<name>A0A0C2XCP5_AMAMK</name>
<dbReference type="HOGENOM" id="CLU_017002_2_0_1"/>
<dbReference type="EMBL" id="KN818235">
    <property type="protein sequence ID" value="KIL66613.1"/>
    <property type="molecule type" value="Genomic_DNA"/>
</dbReference>
<dbReference type="PANTHER" id="PTHR28080:SF1">
    <property type="entry name" value="PEROXISOMAL BIOGENESIS FACTOR 3"/>
    <property type="match status" value="1"/>
</dbReference>
<evidence type="ECO:0008006" key="4">
    <source>
        <dbReference type="Google" id="ProtNLM"/>
    </source>
</evidence>
<dbReference type="OrthoDB" id="45930at2759"/>
<dbReference type="Pfam" id="PF04882">
    <property type="entry name" value="Peroxin-3"/>
    <property type="match status" value="2"/>
</dbReference>
<protein>
    <recommendedName>
        <fullName evidence="4">Peroxisomal biogenesis factor 3</fullName>
    </recommendedName>
</protein>
<evidence type="ECO:0000256" key="1">
    <source>
        <dbReference type="SAM" id="MobiDB-lite"/>
    </source>
</evidence>
<sequence length="642" mass="70737">MIQSLKSYVYDKRKGLAKTAGFVGGAYLLQRYVSDRLAELKAKLDEERIARESLRRRFQTAADDVSFTVLAVLPTLAEQIMEGMDVEALTQELQTRSKARVVPGLVDTTSEQSEVGSTASTSFIEAPSQDGQSSGMNSWIETSASGPSFGSSSFSGVDGASSPHHPPNLSDSVITSNTTTTESSSGGNEGLLSDSVTSMSAASDSTASKTKAELWAEVKMLTFRRTLTTFYSMTLLSLLTTIQLNILARFKYINSVLEFEREERLQEQLQSHLDLSFTDLLFKDASKIQDLLSRDMSDLHDDAEKGEIEGDVITEEVERKFLTLSWWILHVGWKDVGERVRRGVEEVFEGVSLKTKLAAIDLHRLVRDVRRRVEHEITFEGQERRVNFLSTLLPPTPEMIQHVLTQGGFIPESPLGPYTVRASEQATQDTTTLTSSQLSHEFDASPATGLSGLFNNPNNPHNVAPLPSSSSQPLIPNSNGANEHDSIDYASITGILPSGKQRFRPRQQSHPNLNSDLNTNSPMLLHAVHDPLFISLIEETRAVIKSPDFEHVLEACLDRATAVLFDGLEKNVFVSSETAPGEEVRIRLAGLLPGLTRWSRLALNGIPNELVDNVLGLREVTCLSAIVFSKFEERSRNSPSLS</sequence>
<dbReference type="GO" id="GO:0030674">
    <property type="term" value="F:protein-macromolecule adaptor activity"/>
    <property type="evidence" value="ECO:0007669"/>
    <property type="project" value="TreeGrafter"/>
</dbReference>
<dbReference type="InParanoid" id="A0A0C2XCP5"/>
<feature type="region of interest" description="Disordered" evidence="1">
    <location>
        <begin position="105"/>
        <end position="197"/>
    </location>
</feature>
<dbReference type="AlphaFoldDB" id="A0A0C2XCP5"/>
<proteinExistence type="predicted"/>
<feature type="compositionally biased region" description="Low complexity" evidence="1">
    <location>
        <begin position="143"/>
        <end position="163"/>
    </location>
</feature>
<feature type="compositionally biased region" description="Low complexity" evidence="1">
    <location>
        <begin position="175"/>
        <end position="197"/>
    </location>
</feature>
<feature type="compositionally biased region" description="Polar residues" evidence="1">
    <location>
        <begin position="107"/>
        <end position="142"/>
    </location>
</feature>
<dbReference type="Proteomes" id="UP000054549">
    <property type="component" value="Unassembled WGS sequence"/>
</dbReference>
<dbReference type="STRING" id="946122.A0A0C2XCP5"/>
<organism evidence="2 3">
    <name type="scientific">Amanita muscaria (strain Koide BX008)</name>
    <dbReference type="NCBI Taxonomy" id="946122"/>
    <lineage>
        <taxon>Eukaryota</taxon>
        <taxon>Fungi</taxon>
        <taxon>Dikarya</taxon>
        <taxon>Basidiomycota</taxon>
        <taxon>Agaricomycotina</taxon>
        <taxon>Agaricomycetes</taxon>
        <taxon>Agaricomycetidae</taxon>
        <taxon>Agaricales</taxon>
        <taxon>Pluteineae</taxon>
        <taxon>Amanitaceae</taxon>
        <taxon>Amanita</taxon>
    </lineage>
</organism>
<feature type="compositionally biased region" description="Low complexity" evidence="1">
    <location>
        <begin position="427"/>
        <end position="439"/>
    </location>
</feature>